<dbReference type="Pfam" id="PF00117">
    <property type="entry name" value="GATase"/>
    <property type="match status" value="1"/>
</dbReference>
<dbReference type="InterPro" id="IPR044992">
    <property type="entry name" value="ChyE-like"/>
</dbReference>
<dbReference type="PANTHER" id="PTHR42695:SF5">
    <property type="entry name" value="GLUTAMINE AMIDOTRANSFERASE YLR126C-RELATED"/>
    <property type="match status" value="1"/>
</dbReference>
<evidence type="ECO:0000259" key="2">
    <source>
        <dbReference type="Pfam" id="PF00117"/>
    </source>
</evidence>
<evidence type="ECO:0000256" key="1">
    <source>
        <dbReference type="SAM" id="Phobius"/>
    </source>
</evidence>
<dbReference type="SUPFAM" id="SSF52317">
    <property type="entry name" value="Class I glutamine amidotransferase-like"/>
    <property type="match status" value="1"/>
</dbReference>
<comment type="caution">
    <text evidence="3">The sequence shown here is derived from an EMBL/GenBank/DDBJ whole genome shotgun (WGS) entry which is preliminary data.</text>
</comment>
<dbReference type="GO" id="GO:0016787">
    <property type="term" value="F:hydrolase activity"/>
    <property type="evidence" value="ECO:0007669"/>
    <property type="project" value="UniProtKB-KW"/>
</dbReference>
<dbReference type="Proteomes" id="UP000807825">
    <property type="component" value="Unassembled WGS sequence"/>
</dbReference>
<feature type="domain" description="Glutamine amidotransferase" evidence="2">
    <location>
        <begin position="78"/>
        <end position="259"/>
    </location>
</feature>
<name>A0A9D6V8X7_9BACT</name>
<evidence type="ECO:0000313" key="3">
    <source>
        <dbReference type="EMBL" id="MBI5252760.1"/>
    </source>
</evidence>
<keyword evidence="1" id="KW-0812">Transmembrane</keyword>
<sequence length="279" mass="31326">MKGSKSSFSRKASLIALACVLIALVSISFFLYPREKIVNGLLVDLELKGPEPGRYEELVKTFTQRLQDEAPAARHIRTKLYYVHYQGLTAELAKERRPDFILLSPQNTPWHMYRDDDGVRLNAAKNVLKKLILEERIPVLGICGGHQFLAMVFGGTVDFIDSRLVGVFPEKYPKQAIAEKGIFDLETLGSDPIFSGVATHPGRFRVVESHHEEVKTVPEPFVNLARSRMSEAQLIRIPGMIVYGMAFHPERSGRSPGNECSEGRIMLGNFVRMVSDQGR</sequence>
<dbReference type="InterPro" id="IPR029062">
    <property type="entry name" value="Class_I_gatase-like"/>
</dbReference>
<dbReference type="AlphaFoldDB" id="A0A9D6V8X7"/>
<protein>
    <submittedName>
        <fullName evidence="3">Gamma-glutamyl-gamma-aminobutyrate hydrolase family protein</fullName>
    </submittedName>
</protein>
<evidence type="ECO:0000313" key="4">
    <source>
        <dbReference type="Proteomes" id="UP000807825"/>
    </source>
</evidence>
<keyword evidence="3" id="KW-0378">Hydrolase</keyword>
<organism evidence="3 4">
    <name type="scientific">Desulfomonile tiedjei</name>
    <dbReference type="NCBI Taxonomy" id="2358"/>
    <lineage>
        <taxon>Bacteria</taxon>
        <taxon>Pseudomonadati</taxon>
        <taxon>Thermodesulfobacteriota</taxon>
        <taxon>Desulfomonilia</taxon>
        <taxon>Desulfomonilales</taxon>
        <taxon>Desulfomonilaceae</taxon>
        <taxon>Desulfomonile</taxon>
    </lineage>
</organism>
<dbReference type="Gene3D" id="3.40.50.880">
    <property type="match status" value="1"/>
</dbReference>
<dbReference type="InterPro" id="IPR017926">
    <property type="entry name" value="GATASE"/>
</dbReference>
<accession>A0A9D6V8X7</accession>
<dbReference type="GO" id="GO:0005829">
    <property type="term" value="C:cytosol"/>
    <property type="evidence" value="ECO:0007669"/>
    <property type="project" value="TreeGrafter"/>
</dbReference>
<feature type="transmembrane region" description="Helical" evidence="1">
    <location>
        <begin position="12"/>
        <end position="32"/>
    </location>
</feature>
<reference evidence="3" key="1">
    <citation type="submission" date="2020-07" db="EMBL/GenBank/DDBJ databases">
        <title>Huge and variable diversity of episymbiotic CPR bacteria and DPANN archaea in groundwater ecosystems.</title>
        <authorList>
            <person name="He C.Y."/>
            <person name="Keren R."/>
            <person name="Whittaker M."/>
            <person name="Farag I.F."/>
            <person name="Doudna J."/>
            <person name="Cate J.H.D."/>
            <person name="Banfield J.F."/>
        </authorList>
    </citation>
    <scope>NUCLEOTIDE SEQUENCE</scope>
    <source>
        <strain evidence="3">NC_groundwater_1664_Pr3_B-0.1um_52_9</strain>
    </source>
</reference>
<keyword evidence="1" id="KW-0472">Membrane</keyword>
<dbReference type="PROSITE" id="PS51273">
    <property type="entry name" value="GATASE_TYPE_1"/>
    <property type="match status" value="1"/>
</dbReference>
<proteinExistence type="predicted"/>
<keyword evidence="1" id="KW-1133">Transmembrane helix</keyword>
<dbReference type="EMBL" id="JACRDE010000646">
    <property type="protein sequence ID" value="MBI5252760.1"/>
    <property type="molecule type" value="Genomic_DNA"/>
</dbReference>
<gene>
    <name evidence="3" type="ORF">HY912_24960</name>
</gene>
<dbReference type="PANTHER" id="PTHR42695">
    <property type="entry name" value="GLUTAMINE AMIDOTRANSFERASE YLR126C-RELATED"/>
    <property type="match status" value="1"/>
</dbReference>